<sequence>MFRFRDFEILEPDHRVGKEFVIDSRNSSEATKFRVTAA</sequence>
<accession>A0A1I3BMB7</accession>
<protein>
    <submittedName>
        <fullName evidence="1">Uncharacterized protein</fullName>
    </submittedName>
</protein>
<gene>
    <name evidence="1" type="ORF">SAMN05421753_101533</name>
</gene>
<keyword evidence="2" id="KW-1185">Reference proteome</keyword>
<dbReference type="Proteomes" id="UP000199518">
    <property type="component" value="Unassembled WGS sequence"/>
</dbReference>
<evidence type="ECO:0000313" key="2">
    <source>
        <dbReference type="Proteomes" id="UP000199518"/>
    </source>
</evidence>
<proteinExistence type="predicted"/>
<dbReference type="AlphaFoldDB" id="A0A1I3BMB7"/>
<organism evidence="1 2">
    <name type="scientific">Planctomicrobium piriforme</name>
    <dbReference type="NCBI Taxonomy" id="1576369"/>
    <lineage>
        <taxon>Bacteria</taxon>
        <taxon>Pseudomonadati</taxon>
        <taxon>Planctomycetota</taxon>
        <taxon>Planctomycetia</taxon>
        <taxon>Planctomycetales</taxon>
        <taxon>Planctomycetaceae</taxon>
        <taxon>Planctomicrobium</taxon>
    </lineage>
</organism>
<evidence type="ECO:0000313" key="1">
    <source>
        <dbReference type="EMBL" id="SFH63383.1"/>
    </source>
</evidence>
<name>A0A1I3BMB7_9PLAN</name>
<reference evidence="2" key="1">
    <citation type="submission" date="2016-10" db="EMBL/GenBank/DDBJ databases">
        <authorList>
            <person name="Varghese N."/>
            <person name="Submissions S."/>
        </authorList>
    </citation>
    <scope>NUCLEOTIDE SEQUENCE [LARGE SCALE GENOMIC DNA]</scope>
    <source>
        <strain evidence="2">DSM 26348</strain>
    </source>
</reference>
<dbReference type="EMBL" id="FOQD01000001">
    <property type="protein sequence ID" value="SFH63383.1"/>
    <property type="molecule type" value="Genomic_DNA"/>
</dbReference>